<feature type="compositionally biased region" description="Polar residues" evidence="1">
    <location>
        <begin position="566"/>
        <end position="582"/>
    </location>
</feature>
<comment type="caution">
    <text evidence="2">The sequence shown here is derived from an EMBL/GenBank/DDBJ whole genome shotgun (WGS) entry which is preliminary data.</text>
</comment>
<feature type="compositionally biased region" description="Low complexity" evidence="1">
    <location>
        <begin position="264"/>
        <end position="284"/>
    </location>
</feature>
<dbReference type="Proteomes" id="UP001388673">
    <property type="component" value="Unassembled WGS sequence"/>
</dbReference>
<protein>
    <submittedName>
        <fullName evidence="2">Uncharacterized protein</fullName>
    </submittedName>
</protein>
<feature type="compositionally biased region" description="Polar residues" evidence="1">
    <location>
        <begin position="635"/>
        <end position="650"/>
    </location>
</feature>
<accession>A0AAW0YU03</accession>
<reference evidence="2 3" key="1">
    <citation type="journal article" date="2024" name="bioRxiv">
        <title>Comparative genomics of Cryptococcus and Kwoniella reveals pathogenesis evolution and contrasting karyotype dynamics via intercentromeric recombination or chromosome fusion.</title>
        <authorList>
            <person name="Coelho M.A."/>
            <person name="David-Palma M."/>
            <person name="Shea T."/>
            <person name="Bowers K."/>
            <person name="McGinley-Smith S."/>
            <person name="Mohammad A.W."/>
            <person name="Gnirke A."/>
            <person name="Yurkov A.M."/>
            <person name="Nowrousian M."/>
            <person name="Sun S."/>
            <person name="Cuomo C.A."/>
            <person name="Heitman J."/>
        </authorList>
    </citation>
    <scope>NUCLEOTIDE SEQUENCE [LARGE SCALE GENOMIC DNA]</scope>
    <source>
        <strain evidence="2 3">CBS 13917</strain>
    </source>
</reference>
<dbReference type="AlphaFoldDB" id="A0AAW0YU03"/>
<feature type="compositionally biased region" description="Polar residues" evidence="1">
    <location>
        <begin position="326"/>
        <end position="353"/>
    </location>
</feature>
<feature type="compositionally biased region" description="Low complexity" evidence="1">
    <location>
        <begin position="54"/>
        <end position="68"/>
    </location>
</feature>
<name>A0AAW0YU03_9TREE</name>
<organism evidence="2 3">
    <name type="scientific">Kwoniella newhampshirensis</name>
    <dbReference type="NCBI Taxonomy" id="1651941"/>
    <lineage>
        <taxon>Eukaryota</taxon>
        <taxon>Fungi</taxon>
        <taxon>Dikarya</taxon>
        <taxon>Basidiomycota</taxon>
        <taxon>Agaricomycotina</taxon>
        <taxon>Tremellomycetes</taxon>
        <taxon>Tremellales</taxon>
        <taxon>Cryptococcaceae</taxon>
        <taxon>Kwoniella</taxon>
    </lineage>
</organism>
<feature type="region of interest" description="Disordered" evidence="1">
    <location>
        <begin position="264"/>
        <end position="365"/>
    </location>
</feature>
<dbReference type="RefSeq" id="XP_066799712.1">
    <property type="nucleotide sequence ID" value="XM_066950020.1"/>
</dbReference>
<feature type="region of interest" description="Disordered" evidence="1">
    <location>
        <begin position="41"/>
        <end position="152"/>
    </location>
</feature>
<dbReference type="GeneID" id="92184200"/>
<proteinExistence type="predicted"/>
<feature type="compositionally biased region" description="Polar residues" evidence="1">
    <location>
        <begin position="289"/>
        <end position="299"/>
    </location>
</feature>
<feature type="compositionally biased region" description="Low complexity" evidence="1">
    <location>
        <begin position="614"/>
        <end position="625"/>
    </location>
</feature>
<feature type="compositionally biased region" description="Basic and acidic residues" evidence="1">
    <location>
        <begin position="125"/>
        <end position="134"/>
    </location>
</feature>
<keyword evidence="3" id="KW-1185">Reference proteome</keyword>
<feature type="region of interest" description="Disordered" evidence="1">
    <location>
        <begin position="1"/>
        <end position="29"/>
    </location>
</feature>
<evidence type="ECO:0000256" key="1">
    <source>
        <dbReference type="SAM" id="MobiDB-lite"/>
    </source>
</evidence>
<feature type="region of interest" description="Disordered" evidence="1">
    <location>
        <begin position="565"/>
        <end position="694"/>
    </location>
</feature>
<feature type="compositionally biased region" description="Low complexity" evidence="1">
    <location>
        <begin position="671"/>
        <end position="689"/>
    </location>
</feature>
<gene>
    <name evidence="2" type="ORF">IAR55_006942</name>
</gene>
<evidence type="ECO:0000313" key="3">
    <source>
        <dbReference type="Proteomes" id="UP001388673"/>
    </source>
</evidence>
<evidence type="ECO:0000313" key="2">
    <source>
        <dbReference type="EMBL" id="KAK8844148.1"/>
    </source>
</evidence>
<dbReference type="KEGG" id="kne:92184200"/>
<feature type="compositionally biased region" description="Low complexity" evidence="1">
    <location>
        <begin position="14"/>
        <end position="29"/>
    </location>
</feature>
<sequence>MATQVSAALPPPIHLSHSSSSPLSSSSSLFHGTVADISAEVRAQTSRRVTGDHSTTVSSRGSSRPSSTLDVVPENHQSQPSRGPPPSSYRRSDGAAPSKSNRRVVSEPSQAARVEMDASMLRGKRSPEERKERAQTPPQIDGGGPGRFGESRPRKAQWIVDLLETQSGAEAWMDGHRIVLILGSVTPEALAPLLYNPTFSSTLLLIGSHEPLPAIEALLSPSHLMSSSPDRTIYPTIQPFTLKAKTNDTAAHSLTVLLAQATTLAQQSRSRSRSRSSPNLALPSRSRHSSFGSTASNSPPGTPPIRRRVLSSFGLDATSRRGSVDSVASDNSLTRPDSPKVSSDSSLTSTNDITPRPSRARLASGSRDSIMGSLLKLSEANDAKVTHPSTGSLFDAVVNFIPPMSGSEPHKALQDMLHEAVVVTTGVTPSLSRQGGKSSYASTNPDLPISLVHVLPQSLPAPLPSVIESFLLSLLPTFQGRGSREIFGCVVTTPAWLSPFVDVGRPSQTPEEDSSGAETLLFGGVRCPYQVLDGKGTSGDFRPRAFLPNWSSCLSMPGLVAESRKTGNVTVRQRTPSSSPSIAYSDVKARSPPQAGYDMVPTPLEQSIPPPPRQSQSMPRSMSMPLGVQRRSKLSSHVASASDLSHSPTTPELEPSISSCSSSFAMGETGSQGSASGSGSAGVVSVVSRRGSENGEVKGIEAGLRGVVDGAEKKKGLTSWFKSRRRSLKG</sequence>
<dbReference type="EMBL" id="JBCAWK010000014">
    <property type="protein sequence ID" value="KAK8844148.1"/>
    <property type="molecule type" value="Genomic_DNA"/>
</dbReference>